<evidence type="ECO:0000259" key="16">
    <source>
        <dbReference type="Pfam" id="PF00365"/>
    </source>
</evidence>
<dbReference type="RefSeq" id="WP_114840064.1">
    <property type="nucleotide sequence ID" value="NZ_CP031217.1"/>
</dbReference>
<keyword evidence="20" id="KW-1185">Reference proteome</keyword>
<sequence length="325" mass="36390">MAIAILTSGGDCAGMNPAIKQFVDYCFNKKIEPFLIYDGLEGLIDGNIKKASYDDVAGIMHEGGTKIRSSRSKRFFDLEYRKQAFENLQKHGIDKLIILGGDGSFRALDQFYKDFGIKFIGIPATIDNDIFGTEYCLGVDTALNIIREATDAIRDTSASFKRACVIETMGRDCGYLALVSAITCGAEVCMIPELDYDLEVIGKRLKQELKEGRKYIVCVVAEGCSKNRCTTTNELVRWLEEDVGIETRATILGHIQRGGNPTVYDRLMASEFVTFAIEEILKEDSESSVIVYNKSEFQFVSIDYVNSSKYEIKKELLDLARRLVN</sequence>
<comment type="pathway">
    <text evidence="3">Carbohydrate degradation; glycolysis; D-glyceraldehyde 3-phosphate and glycerone phosphate from D-glucose: step 3/4.</text>
</comment>
<keyword evidence="7 17" id="KW-0808">Transferase</keyword>
<keyword evidence="12" id="KW-0460">Magnesium</keyword>
<name>A0AAX2AAK5_9BACT</name>
<evidence type="ECO:0000256" key="15">
    <source>
        <dbReference type="ARBA" id="ARBA00048070"/>
    </source>
</evidence>
<dbReference type="Gene3D" id="3.40.50.460">
    <property type="entry name" value="Phosphofructokinase domain"/>
    <property type="match status" value="1"/>
</dbReference>
<keyword evidence="13" id="KW-0324">Glycolysis</keyword>
<dbReference type="GO" id="GO:0016208">
    <property type="term" value="F:AMP binding"/>
    <property type="evidence" value="ECO:0007669"/>
    <property type="project" value="TreeGrafter"/>
</dbReference>
<dbReference type="GO" id="GO:0046872">
    <property type="term" value="F:metal ion binding"/>
    <property type="evidence" value="ECO:0007669"/>
    <property type="project" value="UniProtKB-KW"/>
</dbReference>
<keyword evidence="5" id="KW-0963">Cytoplasm</keyword>
<dbReference type="GO" id="GO:0005524">
    <property type="term" value="F:ATP binding"/>
    <property type="evidence" value="ECO:0007669"/>
    <property type="project" value="UniProtKB-KW"/>
</dbReference>
<evidence type="ECO:0000256" key="9">
    <source>
        <dbReference type="ARBA" id="ARBA00022741"/>
    </source>
</evidence>
<dbReference type="FunFam" id="3.40.50.460:FF:000002">
    <property type="entry name" value="ATP-dependent 6-phosphofructokinase"/>
    <property type="match status" value="1"/>
</dbReference>
<evidence type="ECO:0000313" key="19">
    <source>
        <dbReference type="Proteomes" id="UP000253850"/>
    </source>
</evidence>
<proteinExistence type="inferred from homology"/>
<evidence type="ECO:0000256" key="11">
    <source>
        <dbReference type="ARBA" id="ARBA00022840"/>
    </source>
</evidence>
<dbReference type="GO" id="GO:0006002">
    <property type="term" value="P:fructose 6-phosphate metabolic process"/>
    <property type="evidence" value="ECO:0007669"/>
    <property type="project" value="InterPro"/>
</dbReference>
<keyword evidence="10" id="KW-0418">Kinase</keyword>
<dbReference type="InterPro" id="IPR035966">
    <property type="entry name" value="PKF_sf"/>
</dbReference>
<protein>
    <recommendedName>
        <fullName evidence="4">6-phosphofructokinase</fullName>
        <ecNumber evidence="4">2.7.1.11</ecNumber>
    </recommendedName>
</protein>
<evidence type="ECO:0000256" key="7">
    <source>
        <dbReference type="ARBA" id="ARBA00022679"/>
    </source>
</evidence>
<keyword evidence="8" id="KW-0479">Metal-binding</keyword>
<dbReference type="GO" id="GO:0042802">
    <property type="term" value="F:identical protein binding"/>
    <property type="evidence" value="ECO:0007669"/>
    <property type="project" value="TreeGrafter"/>
</dbReference>
<dbReference type="PIRSF" id="PIRSF000532">
    <property type="entry name" value="ATP_PFK_prok"/>
    <property type="match status" value="1"/>
</dbReference>
<keyword evidence="6" id="KW-0021">Allosteric enzyme</keyword>
<organism evidence="18 20">
    <name type="scientific">Halarcobacter bivalviorum</name>
    <dbReference type="NCBI Taxonomy" id="663364"/>
    <lineage>
        <taxon>Bacteria</taxon>
        <taxon>Pseudomonadati</taxon>
        <taxon>Campylobacterota</taxon>
        <taxon>Epsilonproteobacteria</taxon>
        <taxon>Campylobacterales</taxon>
        <taxon>Arcobacteraceae</taxon>
        <taxon>Halarcobacter</taxon>
    </lineage>
</organism>
<dbReference type="PANTHER" id="PTHR13697:SF4">
    <property type="entry name" value="ATP-DEPENDENT 6-PHOSPHOFRUCTOKINASE"/>
    <property type="match status" value="1"/>
</dbReference>
<gene>
    <name evidence="17" type="primary">pfk</name>
    <name evidence="17" type="ORF">ABIV_2302</name>
    <name evidence="18" type="ORF">CRV05_06990</name>
</gene>
<comment type="similarity">
    <text evidence="14">Belongs to the phosphofructokinase type A (PFKA) family.</text>
</comment>
<evidence type="ECO:0000256" key="1">
    <source>
        <dbReference type="ARBA" id="ARBA00001946"/>
    </source>
</evidence>
<dbReference type="EMBL" id="PDKM01000003">
    <property type="protein sequence ID" value="RXK10118.1"/>
    <property type="molecule type" value="Genomic_DNA"/>
</dbReference>
<dbReference type="InterPro" id="IPR000023">
    <property type="entry name" value="Phosphofructokinase_dom"/>
</dbReference>
<dbReference type="GO" id="GO:0030388">
    <property type="term" value="P:fructose 1,6-bisphosphate metabolic process"/>
    <property type="evidence" value="ECO:0007669"/>
    <property type="project" value="TreeGrafter"/>
</dbReference>
<dbReference type="Proteomes" id="UP000253850">
    <property type="component" value="Chromosome"/>
</dbReference>
<dbReference type="GO" id="GO:0061621">
    <property type="term" value="P:canonical glycolysis"/>
    <property type="evidence" value="ECO:0007669"/>
    <property type="project" value="TreeGrafter"/>
</dbReference>
<evidence type="ECO:0000256" key="8">
    <source>
        <dbReference type="ARBA" id="ARBA00022723"/>
    </source>
</evidence>
<dbReference type="GO" id="GO:0070095">
    <property type="term" value="F:fructose-6-phosphate binding"/>
    <property type="evidence" value="ECO:0007669"/>
    <property type="project" value="TreeGrafter"/>
</dbReference>
<keyword evidence="9" id="KW-0547">Nucleotide-binding</keyword>
<dbReference type="SUPFAM" id="SSF53784">
    <property type="entry name" value="Phosphofructokinase"/>
    <property type="match status" value="1"/>
</dbReference>
<dbReference type="PRINTS" id="PR00476">
    <property type="entry name" value="PHFRCTKINASE"/>
</dbReference>
<evidence type="ECO:0000256" key="12">
    <source>
        <dbReference type="ARBA" id="ARBA00022842"/>
    </source>
</evidence>
<evidence type="ECO:0000256" key="4">
    <source>
        <dbReference type="ARBA" id="ARBA00012055"/>
    </source>
</evidence>
<dbReference type="GO" id="GO:0003872">
    <property type="term" value="F:6-phosphofructokinase activity"/>
    <property type="evidence" value="ECO:0007669"/>
    <property type="project" value="UniProtKB-EC"/>
</dbReference>
<dbReference type="Gene3D" id="3.40.50.450">
    <property type="match status" value="1"/>
</dbReference>
<evidence type="ECO:0000313" key="18">
    <source>
        <dbReference type="EMBL" id="RXK10118.1"/>
    </source>
</evidence>
<evidence type="ECO:0000256" key="10">
    <source>
        <dbReference type="ARBA" id="ARBA00022777"/>
    </source>
</evidence>
<dbReference type="EMBL" id="CP031217">
    <property type="protein sequence ID" value="AXH13276.1"/>
    <property type="molecule type" value="Genomic_DNA"/>
</dbReference>
<dbReference type="Proteomes" id="UP000289193">
    <property type="component" value="Unassembled WGS sequence"/>
</dbReference>
<accession>A0AAX2AAK5</accession>
<evidence type="ECO:0000256" key="5">
    <source>
        <dbReference type="ARBA" id="ARBA00022490"/>
    </source>
</evidence>
<dbReference type="NCBIfam" id="NF002872">
    <property type="entry name" value="PRK03202.1"/>
    <property type="match status" value="1"/>
</dbReference>
<evidence type="ECO:0000256" key="14">
    <source>
        <dbReference type="ARBA" id="ARBA00038478"/>
    </source>
</evidence>
<dbReference type="KEGG" id="hbv:ABIV_2302"/>
<evidence type="ECO:0000256" key="2">
    <source>
        <dbReference type="ARBA" id="ARBA00004496"/>
    </source>
</evidence>
<evidence type="ECO:0000256" key="13">
    <source>
        <dbReference type="ARBA" id="ARBA00023152"/>
    </source>
</evidence>
<comment type="subcellular location">
    <subcellularLocation>
        <location evidence="2">Cytoplasm</location>
    </subcellularLocation>
</comment>
<dbReference type="EC" id="2.7.1.11" evidence="4"/>
<dbReference type="GO" id="GO:0005945">
    <property type="term" value="C:6-phosphofructokinase complex"/>
    <property type="evidence" value="ECO:0007669"/>
    <property type="project" value="TreeGrafter"/>
</dbReference>
<evidence type="ECO:0000256" key="6">
    <source>
        <dbReference type="ARBA" id="ARBA00022533"/>
    </source>
</evidence>
<dbReference type="InterPro" id="IPR015912">
    <property type="entry name" value="Phosphofructokinase_CS"/>
</dbReference>
<feature type="domain" description="Phosphofructokinase" evidence="16">
    <location>
        <begin position="3"/>
        <end position="278"/>
    </location>
</feature>
<dbReference type="Pfam" id="PF00365">
    <property type="entry name" value="PFK"/>
    <property type="match status" value="1"/>
</dbReference>
<dbReference type="PANTHER" id="PTHR13697">
    <property type="entry name" value="PHOSPHOFRUCTOKINASE"/>
    <property type="match status" value="1"/>
</dbReference>
<dbReference type="InterPro" id="IPR022953">
    <property type="entry name" value="ATP_PFK"/>
</dbReference>
<keyword evidence="11" id="KW-0067">ATP-binding</keyword>
<reference evidence="18 20" key="1">
    <citation type="submission" date="2017-10" db="EMBL/GenBank/DDBJ databases">
        <title>Genomics of the genus Arcobacter.</title>
        <authorList>
            <person name="Perez-Cataluna A."/>
            <person name="Figueras M.J."/>
        </authorList>
    </citation>
    <scope>NUCLEOTIDE SEQUENCE [LARGE SCALE GENOMIC DNA]</scope>
    <source>
        <strain evidence="18 20">CECT 7835</strain>
    </source>
</reference>
<comment type="catalytic activity">
    <reaction evidence="15">
        <text>beta-D-fructose 6-phosphate + ATP = beta-D-fructose 1,6-bisphosphate + ADP + H(+)</text>
        <dbReference type="Rhea" id="RHEA:16109"/>
        <dbReference type="ChEBI" id="CHEBI:15378"/>
        <dbReference type="ChEBI" id="CHEBI:30616"/>
        <dbReference type="ChEBI" id="CHEBI:32966"/>
        <dbReference type="ChEBI" id="CHEBI:57634"/>
        <dbReference type="ChEBI" id="CHEBI:456216"/>
        <dbReference type="EC" id="2.7.1.11"/>
    </reaction>
</comment>
<evidence type="ECO:0000313" key="20">
    <source>
        <dbReference type="Proteomes" id="UP000289193"/>
    </source>
</evidence>
<dbReference type="GO" id="GO:0048029">
    <property type="term" value="F:monosaccharide binding"/>
    <property type="evidence" value="ECO:0007669"/>
    <property type="project" value="TreeGrafter"/>
</dbReference>
<dbReference type="InterPro" id="IPR012003">
    <property type="entry name" value="ATP_PFK_prok-type"/>
</dbReference>
<comment type="cofactor">
    <cofactor evidence="1">
        <name>Mg(2+)</name>
        <dbReference type="ChEBI" id="CHEBI:18420"/>
    </cofactor>
</comment>
<evidence type="ECO:0000313" key="17">
    <source>
        <dbReference type="EMBL" id="AXH13276.1"/>
    </source>
</evidence>
<reference evidence="17 19" key="2">
    <citation type="submission" date="2018-07" db="EMBL/GenBank/DDBJ databases">
        <title>Complete genome of the Arcobacter bivalviorum type strain LMG 26154.</title>
        <authorList>
            <person name="Miller W.G."/>
            <person name="Yee E."/>
            <person name="Bono J.L."/>
        </authorList>
    </citation>
    <scope>NUCLEOTIDE SEQUENCE [LARGE SCALE GENOMIC DNA]</scope>
    <source>
        <strain evidence="17 19">LMG 26154</strain>
    </source>
</reference>
<evidence type="ECO:0000256" key="3">
    <source>
        <dbReference type="ARBA" id="ARBA00004679"/>
    </source>
</evidence>
<dbReference type="PROSITE" id="PS00433">
    <property type="entry name" value="PHOSPHOFRUCTOKINASE"/>
    <property type="match status" value="1"/>
</dbReference>
<dbReference type="AlphaFoldDB" id="A0AAX2AAK5"/>